<dbReference type="InterPro" id="IPR046960">
    <property type="entry name" value="PPR_At4g14850-like_plant"/>
</dbReference>
<dbReference type="Pfam" id="PF01535">
    <property type="entry name" value="PPR"/>
    <property type="match status" value="3"/>
</dbReference>
<keyword evidence="1" id="KW-0677">Repeat</keyword>
<evidence type="ECO:0000256" key="2">
    <source>
        <dbReference type="PROSITE-ProRule" id="PRU00708"/>
    </source>
</evidence>
<dbReference type="NCBIfam" id="TIGR00756">
    <property type="entry name" value="PPR"/>
    <property type="match status" value="4"/>
</dbReference>
<dbReference type="PANTHER" id="PTHR47926">
    <property type="entry name" value="PENTATRICOPEPTIDE REPEAT-CONTAINING PROTEIN"/>
    <property type="match status" value="1"/>
</dbReference>
<feature type="repeat" description="PPR" evidence="2">
    <location>
        <begin position="346"/>
        <end position="380"/>
    </location>
</feature>
<dbReference type="PROSITE" id="PS51375">
    <property type="entry name" value="PPR"/>
    <property type="match status" value="2"/>
</dbReference>
<sequence>MARVSISKFFKISVSFLSHPNPAPALIQPSRASHVSSLSHFRYSPKTHSLYKKNLDYLDSCQSLTHLFQIQANLITSGLLQHPSFSGRFMKICSQFSVLDYVVLVFRCIVFPSTFVVNTVIKVYACSSVPQKAVIFYFEMLEYGFFPSSFSFPPLFSGCAKLKCLNLGQKCHGQVVKNGVDGVLPVQNSLIHFYACCGLMESVMKIVVNMSVRDVVSWNTIIDSFAKLGELDLAHKLFDTMPQRNVVSWNIMMTGYLDLGNPGNGLKLFREMVKLGFKGNETTMVNVLTACGRSARLKEGKSVHGTLVRESGNLSLIVNTSLIDMYSRCGRVDNARSVFDRMPMKSLVSWNAMILGHCIHGNPKDGLNLYDQMTSKSSRLEDGKTHMTNKWSLGNCDGIIPDEVTFIGLLLACAREERLTEGRNYFGQMIDVYGVKPNFVHYWCLASVLDKVGQRKEAIELLQDMPVVKDASPESSLWADLFSSCRFQGDAILGEQLAKRLIEQDPQNFSYYVLLVNVYAVAGKWEDVARIKAVMKENGIKRIPGCSLEDLTGIVQKMKVGAKWQEFTDSCQLRSSEVND</sequence>
<dbReference type="FunCoup" id="A0A068U006">
    <property type="interactions" value="794"/>
</dbReference>
<dbReference type="InterPro" id="IPR011990">
    <property type="entry name" value="TPR-like_helical_dom_sf"/>
</dbReference>
<dbReference type="EMBL" id="HG739091">
    <property type="protein sequence ID" value="CDP01860.1"/>
    <property type="molecule type" value="Genomic_DNA"/>
</dbReference>
<reference evidence="4" key="1">
    <citation type="journal article" date="2014" name="Science">
        <title>The coffee genome provides insight into the convergent evolution of caffeine biosynthesis.</title>
        <authorList>
            <person name="Denoeud F."/>
            <person name="Carretero-Paulet L."/>
            <person name="Dereeper A."/>
            <person name="Droc G."/>
            <person name="Guyot R."/>
            <person name="Pietrella M."/>
            <person name="Zheng C."/>
            <person name="Alberti A."/>
            <person name="Anthony F."/>
            <person name="Aprea G."/>
            <person name="Aury J.M."/>
            <person name="Bento P."/>
            <person name="Bernard M."/>
            <person name="Bocs S."/>
            <person name="Campa C."/>
            <person name="Cenci A."/>
            <person name="Combes M.C."/>
            <person name="Crouzillat D."/>
            <person name="Da Silva C."/>
            <person name="Daddiego L."/>
            <person name="De Bellis F."/>
            <person name="Dussert S."/>
            <person name="Garsmeur O."/>
            <person name="Gayraud T."/>
            <person name="Guignon V."/>
            <person name="Jahn K."/>
            <person name="Jamilloux V."/>
            <person name="Joet T."/>
            <person name="Labadie K."/>
            <person name="Lan T."/>
            <person name="Leclercq J."/>
            <person name="Lepelley M."/>
            <person name="Leroy T."/>
            <person name="Li L.T."/>
            <person name="Librado P."/>
            <person name="Lopez L."/>
            <person name="Munoz A."/>
            <person name="Noel B."/>
            <person name="Pallavicini A."/>
            <person name="Perrotta G."/>
            <person name="Poncet V."/>
            <person name="Pot D."/>
            <person name="Priyono X."/>
            <person name="Rigoreau M."/>
            <person name="Rouard M."/>
            <person name="Rozas J."/>
            <person name="Tranchant-Dubreuil C."/>
            <person name="VanBuren R."/>
            <person name="Zhang Q."/>
            <person name="Andrade A.C."/>
            <person name="Argout X."/>
            <person name="Bertrand B."/>
            <person name="de Kochko A."/>
            <person name="Graziosi G."/>
            <person name="Henry R.J."/>
            <person name="Jayarama X."/>
            <person name="Ming R."/>
            <person name="Nagai C."/>
            <person name="Rounsley S."/>
            <person name="Sankoff D."/>
            <person name="Giuliano G."/>
            <person name="Albert V.A."/>
            <person name="Wincker P."/>
            <person name="Lashermes P."/>
        </authorList>
    </citation>
    <scope>NUCLEOTIDE SEQUENCE [LARGE SCALE GENOMIC DNA]</scope>
    <source>
        <strain evidence="4">cv. DH200-94</strain>
    </source>
</reference>
<dbReference type="FunFam" id="1.25.40.10:FF:000158">
    <property type="entry name" value="pentatricopeptide repeat-containing protein At2g33680"/>
    <property type="match status" value="1"/>
</dbReference>
<evidence type="ECO:0008006" key="5">
    <source>
        <dbReference type="Google" id="ProtNLM"/>
    </source>
</evidence>
<dbReference type="Pfam" id="PF13041">
    <property type="entry name" value="PPR_2"/>
    <property type="match status" value="1"/>
</dbReference>
<evidence type="ECO:0000313" key="4">
    <source>
        <dbReference type="Proteomes" id="UP000295252"/>
    </source>
</evidence>
<dbReference type="OrthoDB" id="1868351at2759"/>
<feature type="repeat" description="PPR" evidence="2">
    <location>
        <begin position="214"/>
        <end position="248"/>
    </location>
</feature>
<dbReference type="Gene3D" id="1.25.40.10">
    <property type="entry name" value="Tetratricopeptide repeat domain"/>
    <property type="match status" value="4"/>
</dbReference>
<keyword evidence="4" id="KW-1185">Reference proteome</keyword>
<dbReference type="Gramene" id="CDP01860">
    <property type="protein sequence ID" value="CDP01860"/>
    <property type="gene ID" value="GSCOC_T00037034001"/>
</dbReference>
<dbReference type="PANTHER" id="PTHR47926:SF365">
    <property type="entry name" value="DYW DOMAIN-CONTAINING PROTEIN"/>
    <property type="match status" value="1"/>
</dbReference>
<organism evidence="3 4">
    <name type="scientific">Coffea canephora</name>
    <name type="common">Robusta coffee</name>
    <dbReference type="NCBI Taxonomy" id="49390"/>
    <lineage>
        <taxon>Eukaryota</taxon>
        <taxon>Viridiplantae</taxon>
        <taxon>Streptophyta</taxon>
        <taxon>Embryophyta</taxon>
        <taxon>Tracheophyta</taxon>
        <taxon>Spermatophyta</taxon>
        <taxon>Magnoliopsida</taxon>
        <taxon>eudicotyledons</taxon>
        <taxon>Gunneridae</taxon>
        <taxon>Pentapetalae</taxon>
        <taxon>asterids</taxon>
        <taxon>lamiids</taxon>
        <taxon>Gentianales</taxon>
        <taxon>Rubiaceae</taxon>
        <taxon>Ixoroideae</taxon>
        <taxon>Gardenieae complex</taxon>
        <taxon>Bertiereae - Coffeeae clade</taxon>
        <taxon>Coffeeae</taxon>
        <taxon>Coffea</taxon>
    </lineage>
</organism>
<dbReference type="InterPro" id="IPR002885">
    <property type="entry name" value="PPR_rpt"/>
</dbReference>
<dbReference type="InterPro" id="IPR046848">
    <property type="entry name" value="E_motif"/>
</dbReference>
<name>A0A068U006_COFCA</name>
<dbReference type="PhylomeDB" id="A0A068U006"/>
<dbReference type="Pfam" id="PF20431">
    <property type="entry name" value="E_motif"/>
    <property type="match status" value="1"/>
</dbReference>
<protein>
    <recommendedName>
        <fullName evidence="5">Pentacotripeptide-repeat region of PRORP domain-containing protein</fullName>
    </recommendedName>
</protein>
<dbReference type="STRING" id="49390.A0A068U006"/>
<evidence type="ECO:0000313" key="3">
    <source>
        <dbReference type="EMBL" id="CDP01860.1"/>
    </source>
</evidence>
<dbReference type="GO" id="GO:0003723">
    <property type="term" value="F:RNA binding"/>
    <property type="evidence" value="ECO:0007669"/>
    <property type="project" value="InterPro"/>
</dbReference>
<gene>
    <name evidence="3" type="ORF">GSCOC_T00037034001</name>
</gene>
<proteinExistence type="predicted"/>
<dbReference type="OMA" id="VMILAHC"/>
<dbReference type="GO" id="GO:0009451">
    <property type="term" value="P:RNA modification"/>
    <property type="evidence" value="ECO:0007669"/>
    <property type="project" value="InterPro"/>
</dbReference>
<accession>A0A068U006</accession>
<dbReference type="GO" id="GO:0099402">
    <property type="term" value="P:plant organ development"/>
    <property type="evidence" value="ECO:0007669"/>
    <property type="project" value="UniProtKB-ARBA"/>
</dbReference>
<dbReference type="InParanoid" id="A0A068U006"/>
<dbReference type="Proteomes" id="UP000295252">
    <property type="component" value="Chromosome IX"/>
</dbReference>
<dbReference type="Pfam" id="PF12854">
    <property type="entry name" value="PPR_1"/>
    <property type="match status" value="1"/>
</dbReference>
<evidence type="ECO:0000256" key="1">
    <source>
        <dbReference type="ARBA" id="ARBA00022737"/>
    </source>
</evidence>
<dbReference type="SUPFAM" id="SSF48452">
    <property type="entry name" value="TPR-like"/>
    <property type="match status" value="1"/>
</dbReference>
<dbReference type="AlphaFoldDB" id="A0A068U006"/>